<evidence type="ECO:0000313" key="2">
    <source>
        <dbReference type="Proteomes" id="UP000813463"/>
    </source>
</evidence>
<keyword evidence="1" id="KW-0812">Transmembrane</keyword>
<accession>A0ABM3QN12</accession>
<keyword evidence="1" id="KW-0472">Membrane</keyword>
<sequence length="141" mass="16289">MQKTQEQQNRAKTSILEPLFHTTSTMSAAVEQTPQPFILRLQQSLVSCSKILTIKKPRTIQSLFSLIFTLSFETLLLIRLLSMPFHLSCPKLFPSLQECPRGLHSEDCALCEEFDVVREQWAKFFTSKYLLLALARWIELV</sequence>
<reference evidence="3" key="2">
    <citation type="submission" date="2025-08" db="UniProtKB">
        <authorList>
            <consortium name="RefSeq"/>
        </authorList>
    </citation>
    <scope>IDENTIFICATION</scope>
    <source>
        <tissue evidence="3">Leaf</tissue>
    </source>
</reference>
<protein>
    <submittedName>
        <fullName evidence="3">Uncharacterized protein isoform X1</fullName>
    </submittedName>
</protein>
<dbReference type="GeneID" id="130460938"/>
<dbReference type="Proteomes" id="UP000813463">
    <property type="component" value="Chromosome 5"/>
</dbReference>
<reference evidence="2" key="1">
    <citation type="journal article" date="2021" name="Nat. Commun.">
        <title>Genomic analyses provide insights into spinach domestication and the genetic basis of agronomic traits.</title>
        <authorList>
            <person name="Cai X."/>
            <person name="Sun X."/>
            <person name="Xu C."/>
            <person name="Sun H."/>
            <person name="Wang X."/>
            <person name="Ge C."/>
            <person name="Zhang Z."/>
            <person name="Wang Q."/>
            <person name="Fei Z."/>
            <person name="Jiao C."/>
            <person name="Wang Q."/>
        </authorList>
    </citation>
    <scope>NUCLEOTIDE SEQUENCE [LARGE SCALE GENOMIC DNA]</scope>
    <source>
        <strain evidence="2">cv. Varoflay</strain>
    </source>
</reference>
<feature type="transmembrane region" description="Helical" evidence="1">
    <location>
        <begin position="63"/>
        <end position="81"/>
    </location>
</feature>
<keyword evidence="1" id="KW-1133">Transmembrane helix</keyword>
<dbReference type="RefSeq" id="XP_056684748.1">
    <property type="nucleotide sequence ID" value="XM_056828770.1"/>
</dbReference>
<organism evidence="2 3">
    <name type="scientific">Spinacia oleracea</name>
    <name type="common">Spinach</name>
    <dbReference type="NCBI Taxonomy" id="3562"/>
    <lineage>
        <taxon>Eukaryota</taxon>
        <taxon>Viridiplantae</taxon>
        <taxon>Streptophyta</taxon>
        <taxon>Embryophyta</taxon>
        <taxon>Tracheophyta</taxon>
        <taxon>Spermatophyta</taxon>
        <taxon>Magnoliopsida</taxon>
        <taxon>eudicotyledons</taxon>
        <taxon>Gunneridae</taxon>
        <taxon>Pentapetalae</taxon>
        <taxon>Caryophyllales</taxon>
        <taxon>Chenopodiaceae</taxon>
        <taxon>Chenopodioideae</taxon>
        <taxon>Anserineae</taxon>
        <taxon>Spinacia</taxon>
    </lineage>
</organism>
<keyword evidence="2" id="KW-1185">Reference proteome</keyword>
<evidence type="ECO:0000313" key="3">
    <source>
        <dbReference type="RefSeq" id="XP_056684748.1"/>
    </source>
</evidence>
<evidence type="ECO:0000256" key="1">
    <source>
        <dbReference type="SAM" id="Phobius"/>
    </source>
</evidence>
<name>A0ABM3QN12_SPIOL</name>
<proteinExistence type="predicted"/>
<gene>
    <name evidence="3" type="primary">LOC130460938</name>
</gene>